<dbReference type="Proteomes" id="UP000018731">
    <property type="component" value="Unassembled WGS sequence"/>
</dbReference>
<evidence type="ECO:0000256" key="2">
    <source>
        <dbReference type="SAM" id="MobiDB-lite"/>
    </source>
</evidence>
<keyword evidence="3" id="KW-1133">Transmembrane helix</keyword>
<dbReference type="HOGENOM" id="CLU_1370565_0_0_7"/>
<protein>
    <submittedName>
        <fullName evidence="4">Uncharacterized protein</fullName>
    </submittedName>
</protein>
<feature type="transmembrane region" description="Helical" evidence="3">
    <location>
        <begin position="131"/>
        <end position="152"/>
    </location>
</feature>
<gene>
    <name evidence="4" type="ORF">HMPREF2086_01607</name>
</gene>
<dbReference type="eggNOG" id="ENOG5030MA5">
    <property type="taxonomic scope" value="Bacteria"/>
</dbReference>
<evidence type="ECO:0000256" key="1">
    <source>
        <dbReference type="SAM" id="Coils"/>
    </source>
</evidence>
<evidence type="ECO:0000313" key="4">
    <source>
        <dbReference type="EMBL" id="ETD22808.1"/>
    </source>
</evidence>
<keyword evidence="5" id="KW-1185">Reference proteome</keyword>
<feature type="region of interest" description="Disordered" evidence="2">
    <location>
        <begin position="1"/>
        <end position="55"/>
    </location>
</feature>
<feature type="compositionally biased region" description="Low complexity" evidence="2">
    <location>
        <begin position="9"/>
        <end position="23"/>
    </location>
</feature>
<evidence type="ECO:0000256" key="3">
    <source>
        <dbReference type="SAM" id="Phobius"/>
    </source>
</evidence>
<comment type="caution">
    <text evidence="4">The sequence shown here is derived from an EMBL/GenBank/DDBJ whole genome shotgun (WGS) entry which is preliminary data.</text>
</comment>
<name>V8C5W7_9HELI</name>
<dbReference type="PATRIC" id="fig|1357400.3.peg.2158"/>
<evidence type="ECO:0000313" key="5">
    <source>
        <dbReference type="Proteomes" id="UP000018731"/>
    </source>
</evidence>
<feature type="coiled-coil region" evidence="1">
    <location>
        <begin position="163"/>
        <end position="197"/>
    </location>
</feature>
<keyword evidence="3" id="KW-0812">Transmembrane</keyword>
<dbReference type="RefSeq" id="WP_023928345.1">
    <property type="nucleotide sequence ID" value="NZ_KI669455.1"/>
</dbReference>
<proteinExistence type="predicted"/>
<dbReference type="EMBL" id="AZJI01000007">
    <property type="protein sequence ID" value="ETD22808.1"/>
    <property type="molecule type" value="Genomic_DNA"/>
</dbReference>
<sequence>MQYSQDNQSTPKTTASTSTNTQSPHALESQKKEHIQPHIEPMDFPKSSAKSSEKSSVDLSLSALDSALAPRSISTTMNAPHRIKPNQPSKISVREIATSEQSIQMRIDPHERDEIFALELEQKDEGLNVRYLIYAYIGLSLFLLVCMPKVWLSSTIYYTSRDINKLQTQRDLLQEENKRLQNEREKLRYQYLKLNSQPQ</sequence>
<reference evidence="4 5" key="1">
    <citation type="journal article" date="2014" name="Genome Announc.">
        <title>Draft genome sequences of six enterohepatic helicobacter species isolated from humans and one from rhesus macaques.</title>
        <authorList>
            <person name="Shen Z."/>
            <person name="Sheh A."/>
            <person name="Young S.K."/>
            <person name="Abouelliel A."/>
            <person name="Ward D.V."/>
            <person name="Earl A.M."/>
            <person name="Fox J.G."/>
        </authorList>
    </citation>
    <scope>NUCLEOTIDE SEQUENCE [LARGE SCALE GENOMIC DNA]</scope>
    <source>
        <strain evidence="4 5">MIT 99-5501</strain>
    </source>
</reference>
<accession>V8C5W7</accession>
<dbReference type="OrthoDB" id="5373140at2"/>
<organism evidence="4 5">
    <name type="scientific">Helicobacter macacae MIT 99-5501</name>
    <dbReference type="NCBI Taxonomy" id="1357400"/>
    <lineage>
        <taxon>Bacteria</taxon>
        <taxon>Pseudomonadati</taxon>
        <taxon>Campylobacterota</taxon>
        <taxon>Epsilonproteobacteria</taxon>
        <taxon>Campylobacterales</taxon>
        <taxon>Helicobacteraceae</taxon>
        <taxon>Helicobacter</taxon>
    </lineage>
</organism>
<dbReference type="AlphaFoldDB" id="V8C5W7"/>
<feature type="compositionally biased region" description="Basic and acidic residues" evidence="2">
    <location>
        <begin position="28"/>
        <end position="43"/>
    </location>
</feature>
<keyword evidence="3" id="KW-0472">Membrane</keyword>
<keyword evidence="1" id="KW-0175">Coiled coil</keyword>